<evidence type="ECO:0000313" key="6">
    <source>
        <dbReference type="RefSeq" id="XP_013789509.1"/>
    </source>
</evidence>
<dbReference type="InterPro" id="IPR035979">
    <property type="entry name" value="RBD_domain_sf"/>
</dbReference>
<protein>
    <submittedName>
        <fullName evidence="6">Polymerase delta-interacting protein 3-like</fullName>
    </submittedName>
</protein>
<organism evidence="5 6">
    <name type="scientific">Limulus polyphemus</name>
    <name type="common">Atlantic horseshoe crab</name>
    <dbReference type="NCBI Taxonomy" id="6850"/>
    <lineage>
        <taxon>Eukaryota</taxon>
        <taxon>Metazoa</taxon>
        <taxon>Ecdysozoa</taxon>
        <taxon>Arthropoda</taxon>
        <taxon>Chelicerata</taxon>
        <taxon>Merostomata</taxon>
        <taxon>Xiphosura</taxon>
        <taxon>Limulidae</taxon>
        <taxon>Limulus</taxon>
    </lineage>
</organism>
<dbReference type="SMART" id="SM00360">
    <property type="entry name" value="RRM"/>
    <property type="match status" value="1"/>
</dbReference>
<feature type="compositionally biased region" description="Polar residues" evidence="3">
    <location>
        <begin position="320"/>
        <end position="339"/>
    </location>
</feature>
<dbReference type="CDD" id="cd12681">
    <property type="entry name" value="RRM_SKAR"/>
    <property type="match status" value="1"/>
</dbReference>
<evidence type="ECO:0000256" key="1">
    <source>
        <dbReference type="ARBA" id="ARBA00022884"/>
    </source>
</evidence>
<reference evidence="6" key="1">
    <citation type="submission" date="2025-08" db="UniProtKB">
        <authorList>
            <consortium name="RefSeq"/>
        </authorList>
    </citation>
    <scope>IDENTIFICATION</scope>
    <source>
        <tissue evidence="6">Muscle</tissue>
    </source>
</reference>
<dbReference type="InterPro" id="IPR034784">
    <property type="entry name" value="PDIP3_RRM"/>
</dbReference>
<dbReference type="SUPFAM" id="SSF54928">
    <property type="entry name" value="RNA-binding domain, RBD"/>
    <property type="match status" value="1"/>
</dbReference>
<keyword evidence="5" id="KW-1185">Reference proteome</keyword>
<evidence type="ECO:0000313" key="5">
    <source>
        <dbReference type="Proteomes" id="UP000694941"/>
    </source>
</evidence>
<dbReference type="RefSeq" id="XP_013789509.1">
    <property type="nucleotide sequence ID" value="XM_013934055.2"/>
</dbReference>
<dbReference type="PANTHER" id="PTHR19965">
    <property type="entry name" value="RNA AND EXPORT FACTOR BINDING PROTEIN"/>
    <property type="match status" value="1"/>
</dbReference>
<dbReference type="InterPro" id="IPR012677">
    <property type="entry name" value="Nucleotide-bd_a/b_plait_sf"/>
</dbReference>
<proteinExistence type="predicted"/>
<evidence type="ECO:0000259" key="4">
    <source>
        <dbReference type="PROSITE" id="PS50102"/>
    </source>
</evidence>
<dbReference type="PROSITE" id="PS50102">
    <property type="entry name" value="RRM"/>
    <property type="match status" value="1"/>
</dbReference>
<dbReference type="GeneID" id="106473371"/>
<dbReference type="Gene3D" id="3.30.70.330">
    <property type="match status" value="1"/>
</dbReference>
<evidence type="ECO:0000256" key="3">
    <source>
        <dbReference type="SAM" id="MobiDB-lite"/>
    </source>
</evidence>
<sequence>MKTQRFRNNRGGNLNFGGRNVTDARQIIKARRGQELPVSARKNGFLGRGQTFNLKRKVKNEILIGNRKNQVWNKGKVVQLSGGMITVTSPSLGKQYSNKKVQNDEKTVLINNSQITVTKPISQAVISTPMPKVKPTFQKSLFSNTVQLGDKQQMNIPCTSNVIKKQFSSPQNVVPASYLSPLNEVPSMSTSYTYSALAGRKNVKDRIEPATLPTEEGHTIVVSNLPLVTEDDMKELFGDIGPVLKAAILHQGTAIVTYSRKEDAVRACQVYHNCPLDGNPMQCSLLPESKTEVVKPSRPQSYLSGGIKPSFLRSQGVGKQINQTASPPPQMISTPSASSGPVKFTVRMP</sequence>
<gene>
    <name evidence="6" type="primary">LOC106473371</name>
</gene>
<dbReference type="InterPro" id="IPR000504">
    <property type="entry name" value="RRM_dom"/>
</dbReference>
<dbReference type="PANTHER" id="PTHR19965:SF96">
    <property type="entry name" value="POLYMERASE DELTA-INTERACTING PROTEIN 3"/>
    <property type="match status" value="1"/>
</dbReference>
<feature type="region of interest" description="Disordered" evidence="3">
    <location>
        <begin position="315"/>
        <end position="349"/>
    </location>
</feature>
<feature type="domain" description="RRM" evidence="4">
    <location>
        <begin position="218"/>
        <end position="299"/>
    </location>
</feature>
<keyword evidence="1 2" id="KW-0694">RNA-binding</keyword>
<name>A0ABM1BVJ9_LIMPO</name>
<accession>A0ABM1BVJ9</accession>
<dbReference type="Proteomes" id="UP000694941">
    <property type="component" value="Unplaced"/>
</dbReference>
<dbReference type="InterPro" id="IPR051229">
    <property type="entry name" value="ALYREF_mRNA_export"/>
</dbReference>
<dbReference type="Pfam" id="PF00076">
    <property type="entry name" value="RRM_1"/>
    <property type="match status" value="1"/>
</dbReference>
<evidence type="ECO:0000256" key="2">
    <source>
        <dbReference type="PROSITE-ProRule" id="PRU00176"/>
    </source>
</evidence>